<evidence type="ECO:0000313" key="3">
    <source>
        <dbReference type="Proteomes" id="UP000504610"/>
    </source>
</evidence>
<dbReference type="Pfam" id="PF04424">
    <property type="entry name" value="MINDY_DUB"/>
    <property type="match status" value="1"/>
</dbReference>
<dbReference type="OrthoDB" id="10261212at2759"/>
<dbReference type="GO" id="GO:0016807">
    <property type="term" value="F:cysteine-type carboxypeptidase activity"/>
    <property type="evidence" value="ECO:0007669"/>
    <property type="project" value="TreeGrafter"/>
</dbReference>
<name>A0A9W3CRU4_RAPSA</name>
<keyword evidence="3" id="KW-1185">Reference proteome</keyword>
<dbReference type="Proteomes" id="UP000504610">
    <property type="component" value="Unplaced"/>
</dbReference>
<sequence length="572" mass="63532">MATSRPQSPPSDFPAKTTRTNQKEEDRKKVSYKTKEIKYLNRKKLIILQNENGPCPLIAICNVLLLRNRMDLYPDRFQVSQERLLNLVANLLFDIDDEAEKIIDAINLLPRLAYGINVDIKFRSISDFERTPDLAIFDLLKIPLYHGWIFDPQDYETATAIGCKSYNDLMTGLVTLAETQTVMAPIGLDCGECSVDFSAALGTPSQCFSKTRSFADSTPTSAEHGRLARGDIEEEIALLQALRLSERENLGVELDTRRDSSSGGKSASGYSDVYWMSEDDSLVNSVGTASGSTSTPGSGNTCPKTRCDDQFSSKGSGDETDCVVGNNIDVGENICSPASSKMTSEALDHDHVPLYEDDKGVTIVGSPVCKGDSTPGQISPEGKDTNRLTPEEGEVIKRFLNNNASQLTFLGLFFLHEGLKEGELCVFFRNNHFYTMLKNDSALYNLVTDQGYLTERDLVWENLNQVNGDSDFVTGDFKVFEFDSGNWDQQDAVSNTADYIYSINSLSKEGMEIDPDLKMAMELQEQELGGEDKDFEVSIKRQSIQEVKAVQRKANVNIMYINPHVSSFLCTV</sequence>
<dbReference type="KEGG" id="rsz:130503791"/>
<accession>A0A9W3CRU4</accession>
<feature type="region of interest" description="Disordered" evidence="1">
    <location>
        <begin position="1"/>
        <end position="29"/>
    </location>
</feature>
<dbReference type="AlphaFoldDB" id="A0A9W3CRU4"/>
<dbReference type="InterPro" id="IPR007518">
    <property type="entry name" value="MINDY"/>
</dbReference>
<reference evidence="4" key="1">
    <citation type="submission" date="2025-08" db="UniProtKB">
        <authorList>
            <consortium name="RefSeq"/>
        </authorList>
    </citation>
    <scope>IDENTIFICATION</scope>
    <source>
        <tissue evidence="4">Leaf</tissue>
    </source>
</reference>
<evidence type="ECO:0000259" key="2">
    <source>
        <dbReference type="Pfam" id="PF04424"/>
    </source>
</evidence>
<dbReference type="GeneID" id="130503791"/>
<organism evidence="3 4">
    <name type="scientific">Raphanus sativus</name>
    <name type="common">Radish</name>
    <name type="synonym">Raphanus raphanistrum var. sativus</name>
    <dbReference type="NCBI Taxonomy" id="3726"/>
    <lineage>
        <taxon>Eukaryota</taxon>
        <taxon>Viridiplantae</taxon>
        <taxon>Streptophyta</taxon>
        <taxon>Embryophyta</taxon>
        <taxon>Tracheophyta</taxon>
        <taxon>Spermatophyta</taxon>
        <taxon>Magnoliopsida</taxon>
        <taxon>eudicotyledons</taxon>
        <taxon>Gunneridae</taxon>
        <taxon>Pentapetalae</taxon>
        <taxon>rosids</taxon>
        <taxon>malvids</taxon>
        <taxon>Brassicales</taxon>
        <taxon>Brassicaceae</taxon>
        <taxon>Brassiceae</taxon>
        <taxon>Raphanus</taxon>
    </lineage>
</organism>
<dbReference type="RefSeq" id="XP_056854333.1">
    <property type="nucleotide sequence ID" value="XM_056998353.1"/>
</dbReference>
<dbReference type="InterPro" id="IPR033979">
    <property type="entry name" value="MINDY_domain"/>
</dbReference>
<dbReference type="PANTHER" id="PTHR18063">
    <property type="entry name" value="NF-E2 INDUCIBLE PROTEIN"/>
    <property type="match status" value="1"/>
</dbReference>
<dbReference type="GO" id="GO:1990380">
    <property type="term" value="F:K48-linked deubiquitinase activity"/>
    <property type="evidence" value="ECO:0007669"/>
    <property type="project" value="InterPro"/>
</dbReference>
<dbReference type="KEGG" id="rsz:108852599"/>
<dbReference type="GO" id="GO:0005829">
    <property type="term" value="C:cytosol"/>
    <property type="evidence" value="ECO:0007669"/>
    <property type="project" value="TreeGrafter"/>
</dbReference>
<dbReference type="GO" id="GO:0004843">
    <property type="term" value="F:cysteine-type deubiquitinase activity"/>
    <property type="evidence" value="ECO:0007669"/>
    <property type="project" value="InterPro"/>
</dbReference>
<feature type="domain" description="MINDY deubiquitinase" evidence="2">
    <location>
        <begin position="31"/>
        <end position="477"/>
    </location>
</feature>
<dbReference type="PANTHER" id="PTHR18063:SF20">
    <property type="entry name" value="MINDY DEUBIQUITINASE DOMAIN-CONTAINING PROTEIN"/>
    <property type="match status" value="1"/>
</dbReference>
<feature type="compositionally biased region" description="Low complexity" evidence="1">
    <location>
        <begin position="287"/>
        <end position="301"/>
    </location>
</feature>
<proteinExistence type="predicted"/>
<dbReference type="GO" id="GO:0071108">
    <property type="term" value="P:protein K48-linked deubiquitination"/>
    <property type="evidence" value="ECO:0007669"/>
    <property type="project" value="TreeGrafter"/>
</dbReference>
<gene>
    <name evidence="4" type="primary">LOC130503791</name>
</gene>
<dbReference type="GO" id="GO:0071944">
    <property type="term" value="C:cell periphery"/>
    <property type="evidence" value="ECO:0007669"/>
    <property type="project" value="TreeGrafter"/>
</dbReference>
<evidence type="ECO:0000313" key="4">
    <source>
        <dbReference type="RefSeq" id="XP_056854333.1"/>
    </source>
</evidence>
<evidence type="ECO:0000256" key="1">
    <source>
        <dbReference type="SAM" id="MobiDB-lite"/>
    </source>
</evidence>
<dbReference type="RefSeq" id="XP_018481604.2">
    <property type="nucleotide sequence ID" value="XM_018626102.2"/>
</dbReference>
<protein>
    <submittedName>
        <fullName evidence="4">Uncharacterized protein LOC130503791</fullName>
    </submittedName>
</protein>
<feature type="region of interest" description="Disordered" evidence="1">
    <location>
        <begin position="284"/>
        <end position="319"/>
    </location>
</feature>